<dbReference type="Pfam" id="PF02826">
    <property type="entry name" value="2-Hacid_dh_C"/>
    <property type="match status" value="1"/>
</dbReference>
<accession>A0ABS4WAQ4</accession>
<dbReference type="InterPro" id="IPR050223">
    <property type="entry name" value="D-isomer_2-hydroxyacid_DH"/>
</dbReference>
<proteinExistence type="predicted"/>
<reference evidence="4 5" key="1">
    <citation type="submission" date="2021-03" db="EMBL/GenBank/DDBJ databases">
        <title>Sequencing the genomes of 1000 actinobacteria strains.</title>
        <authorList>
            <person name="Klenk H.-P."/>
        </authorList>
    </citation>
    <scope>NUCLEOTIDE SEQUENCE [LARGE SCALE GENOMIC DNA]</scope>
    <source>
        <strain evidence="4 5">DSM 15454</strain>
    </source>
</reference>
<organism evidence="4 5">
    <name type="scientific">Paeniglutamicibacter psychrophenolicus</name>
    <dbReference type="NCBI Taxonomy" id="257454"/>
    <lineage>
        <taxon>Bacteria</taxon>
        <taxon>Bacillati</taxon>
        <taxon>Actinomycetota</taxon>
        <taxon>Actinomycetes</taxon>
        <taxon>Micrococcales</taxon>
        <taxon>Micrococcaceae</taxon>
        <taxon>Paeniglutamicibacter</taxon>
    </lineage>
</organism>
<dbReference type="InterPro" id="IPR006140">
    <property type="entry name" value="D-isomer_DH_NAD-bd"/>
</dbReference>
<dbReference type="SUPFAM" id="SSF52283">
    <property type="entry name" value="Formate/glycerate dehydrogenase catalytic domain-like"/>
    <property type="match status" value="1"/>
</dbReference>
<dbReference type="EMBL" id="JAGIOE010000001">
    <property type="protein sequence ID" value="MBP2372998.1"/>
    <property type="molecule type" value="Genomic_DNA"/>
</dbReference>
<comment type="caution">
    <text evidence="4">The sequence shown here is derived from an EMBL/GenBank/DDBJ whole genome shotgun (WGS) entry which is preliminary data.</text>
</comment>
<keyword evidence="5" id="KW-1185">Reference proteome</keyword>
<dbReference type="PANTHER" id="PTHR10996:SF178">
    <property type="entry name" value="2-HYDROXYACID DEHYDROGENASE YGL185C-RELATED"/>
    <property type="match status" value="1"/>
</dbReference>
<keyword evidence="1" id="KW-0560">Oxidoreductase</keyword>
<dbReference type="Proteomes" id="UP000766570">
    <property type="component" value="Unassembled WGS sequence"/>
</dbReference>
<evidence type="ECO:0000259" key="3">
    <source>
        <dbReference type="Pfam" id="PF02826"/>
    </source>
</evidence>
<feature type="domain" description="D-isomer specific 2-hydroxyacid dehydrogenase NAD-binding" evidence="3">
    <location>
        <begin position="101"/>
        <end position="289"/>
    </location>
</feature>
<dbReference type="InterPro" id="IPR029753">
    <property type="entry name" value="D-isomer_DH_CS"/>
</dbReference>
<dbReference type="PANTHER" id="PTHR10996">
    <property type="entry name" value="2-HYDROXYACID DEHYDROGENASE-RELATED"/>
    <property type="match status" value="1"/>
</dbReference>
<gene>
    <name evidence="4" type="ORF">JOF46_000910</name>
</gene>
<evidence type="ECO:0000313" key="4">
    <source>
        <dbReference type="EMBL" id="MBP2372998.1"/>
    </source>
</evidence>
<dbReference type="SUPFAM" id="SSF51735">
    <property type="entry name" value="NAD(P)-binding Rossmann-fold domains"/>
    <property type="match status" value="1"/>
</dbReference>
<protein>
    <submittedName>
        <fullName evidence="4">Phosphoglycerate dehydrogenase-like enzyme</fullName>
    </submittedName>
</protein>
<dbReference type="RefSeq" id="WP_209906237.1">
    <property type="nucleotide sequence ID" value="NZ_BAAAMI010000019.1"/>
</dbReference>
<dbReference type="CDD" id="cd12165">
    <property type="entry name" value="2-Hacid_dh_6"/>
    <property type="match status" value="1"/>
</dbReference>
<evidence type="ECO:0000313" key="5">
    <source>
        <dbReference type="Proteomes" id="UP000766570"/>
    </source>
</evidence>
<name>A0ABS4WAQ4_9MICC</name>
<evidence type="ECO:0000256" key="1">
    <source>
        <dbReference type="ARBA" id="ARBA00023002"/>
    </source>
</evidence>
<dbReference type="InterPro" id="IPR036291">
    <property type="entry name" value="NAD(P)-bd_dom_sf"/>
</dbReference>
<dbReference type="PROSITE" id="PS00671">
    <property type="entry name" value="D_2_HYDROXYACID_DH_3"/>
    <property type="match status" value="1"/>
</dbReference>
<keyword evidence="2" id="KW-0520">NAD</keyword>
<dbReference type="Gene3D" id="3.40.50.720">
    <property type="entry name" value="NAD(P)-binding Rossmann-like Domain"/>
    <property type="match status" value="2"/>
</dbReference>
<sequence length="328" mass="35311">MRIVVTDPIISRFADLLRENTLGNDWEFVAGRPAKEQSAAIARAEVLVCARLSSADAAASPAGLVHITGSGADRVAVADLRQGTVVLRTAHHERSIAEHILMVVLAHQRRLLDVSSEMRSGMWRSVATELETPLHRTLDELTIGFVGLGGIGTETVRMCTGLGMTAVAVRRNPEAGSALDAGLEWVNPMEDLPELLKASDVVVLCLPLTDETRGLMGSRQFTQMRGDALLVNVSRGAIVDEDALYAALRDRTIGGAALDVWWDAPEGIDAPESVSRFADLPNVLATPHHSGHARQTFMRRAMEIAQNINAFGQGRAPGNSLQRGAILH</sequence>
<evidence type="ECO:0000256" key="2">
    <source>
        <dbReference type="ARBA" id="ARBA00023027"/>
    </source>
</evidence>